<evidence type="ECO:0000313" key="5">
    <source>
        <dbReference type="Proteomes" id="UP000283387"/>
    </source>
</evidence>
<dbReference type="PANTHER" id="PTHR30273">
    <property type="entry name" value="PERIPLASMIC SIGNAL SENSOR AND SIGMA FACTOR ACTIVATOR FECR-RELATED"/>
    <property type="match status" value="1"/>
</dbReference>
<feature type="transmembrane region" description="Helical" evidence="1">
    <location>
        <begin position="88"/>
        <end position="109"/>
    </location>
</feature>
<gene>
    <name evidence="4" type="ORF">BC643_0164</name>
</gene>
<dbReference type="EMBL" id="RAPN01000001">
    <property type="protein sequence ID" value="RKD89831.1"/>
    <property type="molecule type" value="Genomic_DNA"/>
</dbReference>
<dbReference type="Proteomes" id="UP000283387">
    <property type="component" value="Unassembled WGS sequence"/>
</dbReference>
<organism evidence="4 5">
    <name type="scientific">Mangrovibacterium diazotrophicum</name>
    <dbReference type="NCBI Taxonomy" id="1261403"/>
    <lineage>
        <taxon>Bacteria</taxon>
        <taxon>Pseudomonadati</taxon>
        <taxon>Bacteroidota</taxon>
        <taxon>Bacteroidia</taxon>
        <taxon>Marinilabiliales</taxon>
        <taxon>Prolixibacteraceae</taxon>
        <taxon>Mangrovibacterium</taxon>
    </lineage>
</organism>
<keyword evidence="1" id="KW-0472">Membrane</keyword>
<dbReference type="AlphaFoldDB" id="A0A419W2X6"/>
<keyword evidence="1" id="KW-1133">Transmembrane helix</keyword>
<dbReference type="InterPro" id="IPR012373">
    <property type="entry name" value="Ferrdict_sens_TM"/>
</dbReference>
<dbReference type="PIRSF" id="PIRSF018266">
    <property type="entry name" value="FecR"/>
    <property type="match status" value="1"/>
</dbReference>
<comment type="caution">
    <text evidence="4">The sequence shown here is derived from an EMBL/GenBank/DDBJ whole genome shotgun (WGS) entry which is preliminary data.</text>
</comment>
<dbReference type="Pfam" id="PF04773">
    <property type="entry name" value="FecR"/>
    <property type="match status" value="1"/>
</dbReference>
<accession>A0A419W2X6</accession>
<feature type="domain" description="FecR protein" evidence="2">
    <location>
        <begin position="123"/>
        <end position="215"/>
    </location>
</feature>
<evidence type="ECO:0000313" key="4">
    <source>
        <dbReference type="EMBL" id="RKD89831.1"/>
    </source>
</evidence>
<dbReference type="Pfam" id="PF16344">
    <property type="entry name" value="FecR_C"/>
    <property type="match status" value="1"/>
</dbReference>
<proteinExistence type="predicted"/>
<dbReference type="GO" id="GO:0016989">
    <property type="term" value="F:sigma factor antagonist activity"/>
    <property type="evidence" value="ECO:0007669"/>
    <property type="project" value="TreeGrafter"/>
</dbReference>
<dbReference type="Gene3D" id="2.60.120.1440">
    <property type="match status" value="1"/>
</dbReference>
<evidence type="ECO:0000259" key="2">
    <source>
        <dbReference type="Pfam" id="PF04773"/>
    </source>
</evidence>
<dbReference type="Gene3D" id="3.55.50.30">
    <property type="match status" value="1"/>
</dbReference>
<dbReference type="InterPro" id="IPR032508">
    <property type="entry name" value="FecR_C"/>
</dbReference>
<evidence type="ECO:0000256" key="1">
    <source>
        <dbReference type="SAM" id="Phobius"/>
    </source>
</evidence>
<name>A0A419W2X6_9BACT</name>
<sequence>MDDDLKKLLQKYQSGKIALKDELKLSKRLADHLDEDAEQLLRNDIQDHFENSDEENKDLSGVLSEIHHRIHLNQSAQKKSKIRLLYQLASKAAAVLFIPLLLFAVYQWYNAAKPVNGDALVEIVAPRGARITFQLPDGTNGTLNAMSHLSYSPSFSNNRHVALSGEAYFDVAKDKKHPFTISANDNVVKVVGTKFSLSAYPEDKLTELVLEEGKVLFTPSNSNKPIDIIPGERLVSSDRGVEQSKVETWKYTAWKDGRLVFRNDSMEELARRISRWYNVDVHIDDQGLEEYVFRGVFENDSLEEVLRLLKLTSPIAYRIEDRQPNADGSFSKKRVIITKNNN</sequence>
<feature type="domain" description="Protein FecR C-terminal" evidence="3">
    <location>
        <begin position="258"/>
        <end position="323"/>
    </location>
</feature>
<dbReference type="InterPro" id="IPR006860">
    <property type="entry name" value="FecR"/>
</dbReference>
<protein>
    <submittedName>
        <fullName evidence="4">FecR family protein</fullName>
    </submittedName>
</protein>
<keyword evidence="1" id="KW-0812">Transmembrane</keyword>
<evidence type="ECO:0000259" key="3">
    <source>
        <dbReference type="Pfam" id="PF16344"/>
    </source>
</evidence>
<dbReference type="RefSeq" id="WP_170154415.1">
    <property type="nucleotide sequence ID" value="NZ_RAPN01000001.1"/>
</dbReference>
<keyword evidence="5" id="KW-1185">Reference proteome</keyword>
<reference evidence="4 5" key="1">
    <citation type="submission" date="2018-09" db="EMBL/GenBank/DDBJ databases">
        <title>Genomic Encyclopedia of Archaeal and Bacterial Type Strains, Phase II (KMG-II): from individual species to whole genera.</title>
        <authorList>
            <person name="Goeker M."/>
        </authorList>
    </citation>
    <scope>NUCLEOTIDE SEQUENCE [LARGE SCALE GENOMIC DNA]</scope>
    <source>
        <strain evidence="4 5">DSM 27148</strain>
    </source>
</reference>
<dbReference type="PANTHER" id="PTHR30273:SF2">
    <property type="entry name" value="PROTEIN FECR"/>
    <property type="match status" value="1"/>
</dbReference>